<proteinExistence type="predicted"/>
<comment type="caution">
    <text evidence="3">The sequence shown here is derived from an EMBL/GenBank/DDBJ whole genome shotgun (WGS) entry which is preliminary data.</text>
</comment>
<protein>
    <submittedName>
        <fullName evidence="3">Uncharacterized protein</fullName>
    </submittedName>
</protein>
<dbReference type="Proteomes" id="UP000228568">
    <property type="component" value="Unassembled WGS sequence"/>
</dbReference>
<dbReference type="EMBL" id="PFPK01000025">
    <property type="protein sequence ID" value="PIZ94945.1"/>
    <property type="molecule type" value="Genomic_DNA"/>
</dbReference>
<accession>A0A2M7V847</accession>
<name>A0A2M7V847_9BACT</name>
<evidence type="ECO:0000313" key="3">
    <source>
        <dbReference type="EMBL" id="PIZ94945.1"/>
    </source>
</evidence>
<dbReference type="AlphaFoldDB" id="A0A2M7V847"/>
<sequence length="411" mass="47627">MDESSFEPLWPHEPKKQAPKTKQVVPEKTRERAMVNEQYELRDSQGNAMGGVEAKFVFVEDEFKENQPTDRKRQLQSVELTYNGQRLDLLALLRIDPTVTRIFVTNEYQAKDGVSANFDFNPTTNEVCIPPLDTAFGLAVALHEFGHVKQFKNPKLRVIGEMAIENETLEWFDDIDDTLQKIERAFPELLVHLPEKTVLETLTETRLQLVLASSQLHKSLEMLAEKTSESEENIKQFALQQKAVTNWSSRLLHDFGSQEQYEQLKNTEAKQMATHKEALQMQLKNLKRDLKEKQQKFKLLKDQYKQLVEPLNELLKTPRRVMERDATRRAFVWMKQIKKAIGLDLTKPAQTSPEITRRLFHTYCEDSMDTMQGEIKNQGDISSRDALILALKSYDALKKIPVPRRERLSAT</sequence>
<reference evidence="4" key="1">
    <citation type="submission" date="2017-09" db="EMBL/GenBank/DDBJ databases">
        <title>Depth-based differentiation of microbial function through sediment-hosted aquifers and enrichment of novel symbionts in the deep terrestrial subsurface.</title>
        <authorList>
            <person name="Probst A.J."/>
            <person name="Ladd B."/>
            <person name="Jarett J.K."/>
            <person name="Geller-Mcgrath D.E."/>
            <person name="Sieber C.M.K."/>
            <person name="Emerson J.B."/>
            <person name="Anantharaman K."/>
            <person name="Thomas B.C."/>
            <person name="Malmstrom R."/>
            <person name="Stieglmeier M."/>
            <person name="Klingl A."/>
            <person name="Woyke T."/>
            <person name="Ryan C.M."/>
            <person name="Banfield J.F."/>
        </authorList>
    </citation>
    <scope>NUCLEOTIDE SEQUENCE [LARGE SCALE GENOMIC DNA]</scope>
</reference>
<evidence type="ECO:0000313" key="4">
    <source>
        <dbReference type="Proteomes" id="UP000228568"/>
    </source>
</evidence>
<gene>
    <name evidence="3" type="ORF">COX81_02185</name>
</gene>
<evidence type="ECO:0000256" key="1">
    <source>
        <dbReference type="SAM" id="Coils"/>
    </source>
</evidence>
<feature type="region of interest" description="Disordered" evidence="2">
    <location>
        <begin position="1"/>
        <end position="33"/>
    </location>
</feature>
<keyword evidence="1" id="KW-0175">Coiled coil</keyword>
<evidence type="ECO:0000256" key="2">
    <source>
        <dbReference type="SAM" id="MobiDB-lite"/>
    </source>
</evidence>
<organism evidence="3 4">
    <name type="scientific">Candidatus Magasanikbacteria bacterium CG_4_10_14_0_2_um_filter_37_12</name>
    <dbReference type="NCBI Taxonomy" id="1974637"/>
    <lineage>
        <taxon>Bacteria</taxon>
        <taxon>Candidatus Magasanikiibacteriota</taxon>
    </lineage>
</organism>
<feature type="coiled-coil region" evidence="1">
    <location>
        <begin position="269"/>
        <end position="303"/>
    </location>
</feature>